<dbReference type="SMART" id="SM00849">
    <property type="entry name" value="Lactamase_B"/>
    <property type="match status" value="1"/>
</dbReference>
<proteinExistence type="inferred from homology"/>
<dbReference type="PANTHER" id="PTHR42978:SF6">
    <property type="entry name" value="QUORUM-QUENCHING LACTONASE YTNP-RELATED"/>
    <property type="match status" value="1"/>
</dbReference>
<keyword evidence="2" id="KW-0479">Metal-binding</keyword>
<dbReference type="Gene3D" id="3.60.15.10">
    <property type="entry name" value="Ribonuclease Z/Hydroxyacylglutathione hydrolase-like"/>
    <property type="match status" value="1"/>
</dbReference>
<evidence type="ECO:0000259" key="5">
    <source>
        <dbReference type="SMART" id="SM00849"/>
    </source>
</evidence>
<dbReference type="GO" id="GO:0016787">
    <property type="term" value="F:hydrolase activity"/>
    <property type="evidence" value="ECO:0007669"/>
    <property type="project" value="UniProtKB-KW"/>
</dbReference>
<comment type="similarity">
    <text evidence="1">Belongs to the metallo-beta-lactamase superfamily.</text>
</comment>
<dbReference type="PROSITE" id="PS51257">
    <property type="entry name" value="PROKAR_LIPOPROTEIN"/>
    <property type="match status" value="1"/>
</dbReference>
<name>A0A381ZJU2_9ZZZZ</name>
<keyword evidence="3" id="KW-0378">Hydrolase</keyword>
<feature type="non-terminal residue" evidence="6">
    <location>
        <position position="304"/>
    </location>
</feature>
<feature type="domain" description="Metallo-beta-lactamase" evidence="5">
    <location>
        <begin position="109"/>
        <end position="295"/>
    </location>
</feature>
<evidence type="ECO:0000256" key="4">
    <source>
        <dbReference type="ARBA" id="ARBA00022833"/>
    </source>
</evidence>
<reference evidence="6" key="1">
    <citation type="submission" date="2018-05" db="EMBL/GenBank/DDBJ databases">
        <authorList>
            <person name="Lanie J.A."/>
            <person name="Ng W.-L."/>
            <person name="Kazmierczak K.M."/>
            <person name="Andrzejewski T.M."/>
            <person name="Davidsen T.M."/>
            <person name="Wayne K.J."/>
            <person name="Tettelin H."/>
            <person name="Glass J.I."/>
            <person name="Rusch D."/>
            <person name="Podicherti R."/>
            <person name="Tsui H.-C.T."/>
            <person name="Winkler M.E."/>
        </authorList>
    </citation>
    <scope>NUCLEOTIDE SEQUENCE</scope>
</reference>
<dbReference type="EMBL" id="UINC01021482">
    <property type="protein sequence ID" value="SVA89112.1"/>
    <property type="molecule type" value="Genomic_DNA"/>
</dbReference>
<protein>
    <recommendedName>
        <fullName evidence="5">Metallo-beta-lactamase domain-containing protein</fullName>
    </recommendedName>
</protein>
<evidence type="ECO:0000256" key="3">
    <source>
        <dbReference type="ARBA" id="ARBA00022801"/>
    </source>
</evidence>
<dbReference type="CDD" id="cd07720">
    <property type="entry name" value="OPHC2-like_MBL-fold"/>
    <property type="match status" value="1"/>
</dbReference>
<evidence type="ECO:0000256" key="2">
    <source>
        <dbReference type="ARBA" id="ARBA00022723"/>
    </source>
</evidence>
<dbReference type="InterPro" id="IPR001279">
    <property type="entry name" value="Metallo-B-lactamas"/>
</dbReference>
<keyword evidence="4" id="KW-0862">Zinc</keyword>
<gene>
    <name evidence="6" type="ORF">METZ01_LOCUS141966</name>
</gene>
<evidence type="ECO:0000256" key="1">
    <source>
        <dbReference type="ARBA" id="ARBA00007749"/>
    </source>
</evidence>
<dbReference type="SUPFAM" id="SSF56281">
    <property type="entry name" value="Metallo-hydrolase/oxidoreductase"/>
    <property type="match status" value="1"/>
</dbReference>
<dbReference type="InterPro" id="IPR036866">
    <property type="entry name" value="RibonucZ/Hydroxyglut_hydro"/>
</dbReference>
<dbReference type="PANTHER" id="PTHR42978">
    <property type="entry name" value="QUORUM-QUENCHING LACTONASE YTNP-RELATED-RELATED"/>
    <property type="match status" value="1"/>
</dbReference>
<dbReference type="GO" id="GO:0046872">
    <property type="term" value="F:metal ion binding"/>
    <property type="evidence" value="ECO:0007669"/>
    <property type="project" value="UniProtKB-KW"/>
</dbReference>
<evidence type="ECO:0000313" key="6">
    <source>
        <dbReference type="EMBL" id="SVA89112.1"/>
    </source>
</evidence>
<sequence length="304" mass="31249">MRLPQETTAMRTDTAIITMLVASFAACSPTTDEAAPAETAEAAAAPIAAFGAGENVSPFAIGSLQAASLRDAAFAPANDNMTLAINVTKADVDALLTAAGLATDVLQLSVQPLIVRTPDRVLLFDTGNGPSGMLSASMATAGVEPAEVTDIFISHSHGDHVGGLVDADGALAFPNADIHISVNEWAAMQVNVQLASLVTAISPRVVAFEPGADRVPGTVKAVDIQGHTPGHSGFLITSGEASLLYIGDTMHHSVISVQRPDWTIAFDGDAPLAQESRKAVLASAAGSGQRVYSVHFPFPGLGKF</sequence>
<dbReference type="AlphaFoldDB" id="A0A381ZJU2"/>
<accession>A0A381ZJU2</accession>
<organism evidence="6">
    <name type="scientific">marine metagenome</name>
    <dbReference type="NCBI Taxonomy" id="408172"/>
    <lineage>
        <taxon>unclassified sequences</taxon>
        <taxon>metagenomes</taxon>
        <taxon>ecological metagenomes</taxon>
    </lineage>
</organism>
<dbReference type="Pfam" id="PF00753">
    <property type="entry name" value="Lactamase_B"/>
    <property type="match status" value="1"/>
</dbReference>
<dbReference type="InterPro" id="IPR051013">
    <property type="entry name" value="MBL_superfamily_lactonases"/>
</dbReference>